<evidence type="ECO:0000313" key="6">
    <source>
        <dbReference type="EMBL" id="TLU65845.1"/>
    </source>
</evidence>
<evidence type="ECO:0000256" key="2">
    <source>
        <dbReference type="ARBA" id="ARBA00006906"/>
    </source>
</evidence>
<dbReference type="EC" id="4.1.2.14" evidence="6"/>
<keyword evidence="7" id="KW-1185">Reference proteome</keyword>
<dbReference type="Pfam" id="PF01081">
    <property type="entry name" value="Aldolase"/>
    <property type="match status" value="1"/>
</dbReference>
<name>A0A5R9IJZ4_9GAMM</name>
<dbReference type="RefSeq" id="WP_138319505.1">
    <property type="nucleotide sequence ID" value="NZ_VCBC01000006.1"/>
</dbReference>
<keyword evidence="4 6" id="KW-0456">Lyase</keyword>
<comment type="subunit">
    <text evidence="3">Homotrimer.</text>
</comment>
<dbReference type="PANTHER" id="PTHR30246:SF1">
    <property type="entry name" value="2-DEHYDRO-3-DEOXY-6-PHOSPHOGALACTONATE ALDOLASE-RELATED"/>
    <property type="match status" value="1"/>
</dbReference>
<dbReference type="GO" id="GO:0008675">
    <property type="term" value="F:2-dehydro-3-deoxy-phosphogluconate aldolase activity"/>
    <property type="evidence" value="ECO:0007669"/>
    <property type="project" value="UniProtKB-EC"/>
</dbReference>
<dbReference type="EC" id="4.1.3.16" evidence="6"/>
<comment type="similarity">
    <text evidence="2">Belongs to the KHG/KDPG aldolase family.</text>
</comment>
<protein>
    <submittedName>
        <fullName evidence="6">Bifunctional 4-hydroxy-2-oxoglutarate aldolase/2-dehydro-3-deoxy-phosphogluconate aldolase</fullName>
        <ecNumber evidence="6">4.1.2.14</ecNumber>
        <ecNumber evidence="6">4.1.3.16</ecNumber>
    </submittedName>
</protein>
<dbReference type="NCBIfam" id="TIGR01182">
    <property type="entry name" value="eda"/>
    <property type="match status" value="1"/>
</dbReference>
<dbReference type="SUPFAM" id="SSF51569">
    <property type="entry name" value="Aldolase"/>
    <property type="match status" value="1"/>
</dbReference>
<dbReference type="InterPro" id="IPR031338">
    <property type="entry name" value="KDPG/KHG_AS_2"/>
</dbReference>
<accession>A0A5R9IJZ4</accession>
<dbReference type="EMBL" id="VCBC01000006">
    <property type="protein sequence ID" value="TLU65845.1"/>
    <property type="molecule type" value="Genomic_DNA"/>
</dbReference>
<dbReference type="PANTHER" id="PTHR30246">
    <property type="entry name" value="2-KETO-3-DEOXY-6-PHOSPHOGLUCONATE ALDOLASE"/>
    <property type="match status" value="1"/>
</dbReference>
<evidence type="ECO:0000256" key="4">
    <source>
        <dbReference type="ARBA" id="ARBA00023239"/>
    </source>
</evidence>
<dbReference type="PROSITE" id="PS00160">
    <property type="entry name" value="ALDOLASE_KDPG_KHG_2"/>
    <property type="match status" value="1"/>
</dbReference>
<reference evidence="6 7" key="1">
    <citation type="submission" date="2019-05" db="EMBL/GenBank/DDBJ databases">
        <title>Genome sequences of Thalassotalea litorea 1K03283.</title>
        <authorList>
            <person name="Zhang D."/>
        </authorList>
    </citation>
    <scope>NUCLEOTIDE SEQUENCE [LARGE SCALE GENOMIC DNA]</scope>
    <source>
        <strain evidence="6 7">MCCC 1K03283</strain>
    </source>
</reference>
<comment type="pathway">
    <text evidence="1">Carbohydrate acid metabolism.</text>
</comment>
<dbReference type="InterPro" id="IPR000887">
    <property type="entry name" value="Aldlse_KDPG_KHG"/>
</dbReference>
<evidence type="ECO:0000313" key="7">
    <source>
        <dbReference type="Proteomes" id="UP000307790"/>
    </source>
</evidence>
<gene>
    <name evidence="6" type="primary">eda</name>
    <name evidence="6" type="ORF">FE810_06955</name>
</gene>
<evidence type="ECO:0000256" key="1">
    <source>
        <dbReference type="ARBA" id="ARBA00004761"/>
    </source>
</evidence>
<dbReference type="Gene3D" id="3.20.20.70">
    <property type="entry name" value="Aldolase class I"/>
    <property type="match status" value="1"/>
</dbReference>
<organism evidence="6 7">
    <name type="scientific">Thalassotalea litorea</name>
    <dbReference type="NCBI Taxonomy" id="2020715"/>
    <lineage>
        <taxon>Bacteria</taxon>
        <taxon>Pseudomonadati</taxon>
        <taxon>Pseudomonadota</taxon>
        <taxon>Gammaproteobacteria</taxon>
        <taxon>Alteromonadales</taxon>
        <taxon>Colwelliaceae</taxon>
        <taxon>Thalassotalea</taxon>
    </lineage>
</organism>
<comment type="caution">
    <text evidence="6">The sequence shown here is derived from an EMBL/GenBank/DDBJ whole genome shotgun (WGS) entry which is preliminary data.</text>
</comment>
<keyword evidence="5" id="KW-0119">Carbohydrate metabolism</keyword>
<proteinExistence type="inferred from homology"/>
<dbReference type="CDD" id="cd00452">
    <property type="entry name" value="KDPG_aldolase"/>
    <property type="match status" value="1"/>
</dbReference>
<evidence type="ECO:0000256" key="5">
    <source>
        <dbReference type="ARBA" id="ARBA00023277"/>
    </source>
</evidence>
<dbReference type="OrthoDB" id="9805177at2"/>
<dbReference type="AlphaFoldDB" id="A0A5R9IJZ4"/>
<evidence type="ECO:0000256" key="3">
    <source>
        <dbReference type="ARBA" id="ARBA00011233"/>
    </source>
</evidence>
<dbReference type="Proteomes" id="UP000307790">
    <property type="component" value="Unassembled WGS sequence"/>
</dbReference>
<sequence length="205" mass="21498">MPTFSSMMGNQTILPIVQANTPQEGVEIARAMQAANLTAVEVVLRTEQALATITAIKQQLPDLKVGAGTVLDQSMIDAVIKAGADFIVTPASTPALLKALSDCSIPALPGVASASEVLMAREFGFKELKFFPAEQKGGAPFIKSISSVFAGTKFCPTGGIHAGNKADYLNLPNVFAVGGTWMANAEWIKAGEWQKITDACIEANG</sequence>
<dbReference type="InterPro" id="IPR013785">
    <property type="entry name" value="Aldolase_TIM"/>
</dbReference>
<dbReference type="GO" id="GO:0008700">
    <property type="term" value="F:(R,S)-4-hydroxy-2-oxoglutarate aldolase activity"/>
    <property type="evidence" value="ECO:0007669"/>
    <property type="project" value="UniProtKB-EC"/>
</dbReference>